<dbReference type="InterPro" id="IPR001594">
    <property type="entry name" value="Palmitoyltrfase_DHHC"/>
</dbReference>
<dbReference type="AlphaFoldDB" id="A0A5J4NCA3"/>
<reference evidence="9 10" key="1">
    <citation type="journal article" date="2019" name="Gigascience">
        <title>Whole-genome sequence of the oriental lung fluke Paragonimus westermani.</title>
        <authorList>
            <person name="Oey H."/>
            <person name="Zakrzewski M."/>
            <person name="Narain K."/>
            <person name="Devi K.R."/>
            <person name="Agatsuma T."/>
            <person name="Nawaratna S."/>
            <person name="Gobert G.N."/>
            <person name="Jones M.K."/>
            <person name="Ragan M.A."/>
            <person name="McManus D.P."/>
            <person name="Krause L."/>
        </authorList>
    </citation>
    <scope>NUCLEOTIDE SEQUENCE [LARGE SCALE GENOMIC DNA]</scope>
    <source>
        <strain evidence="9 10">IND2009</strain>
    </source>
</reference>
<dbReference type="GO" id="GO:0016020">
    <property type="term" value="C:membrane"/>
    <property type="evidence" value="ECO:0007669"/>
    <property type="project" value="UniProtKB-SubCell"/>
</dbReference>
<dbReference type="PROSITE" id="PS50216">
    <property type="entry name" value="DHHC"/>
    <property type="match status" value="1"/>
</dbReference>
<protein>
    <recommendedName>
        <fullName evidence="7">Palmitoyltransferase</fullName>
        <ecNumber evidence="7">2.3.1.225</ecNumber>
    </recommendedName>
</protein>
<dbReference type="PANTHER" id="PTHR22883">
    <property type="entry name" value="ZINC FINGER DHHC DOMAIN CONTAINING PROTEIN"/>
    <property type="match status" value="1"/>
</dbReference>
<keyword evidence="4 7" id="KW-1133">Transmembrane helix</keyword>
<evidence type="ECO:0000256" key="6">
    <source>
        <dbReference type="ARBA" id="ARBA00023315"/>
    </source>
</evidence>
<evidence type="ECO:0000259" key="8">
    <source>
        <dbReference type="Pfam" id="PF01529"/>
    </source>
</evidence>
<evidence type="ECO:0000313" key="10">
    <source>
        <dbReference type="Proteomes" id="UP000324629"/>
    </source>
</evidence>
<keyword evidence="2 7" id="KW-0808">Transferase</keyword>
<feature type="non-terminal residue" evidence="9">
    <location>
        <position position="1"/>
    </location>
</feature>
<dbReference type="GO" id="GO:0005794">
    <property type="term" value="C:Golgi apparatus"/>
    <property type="evidence" value="ECO:0007669"/>
    <property type="project" value="TreeGrafter"/>
</dbReference>
<dbReference type="GO" id="GO:0005783">
    <property type="term" value="C:endoplasmic reticulum"/>
    <property type="evidence" value="ECO:0007669"/>
    <property type="project" value="TreeGrafter"/>
</dbReference>
<gene>
    <name evidence="9" type="ORF">DEA37_0000874</name>
</gene>
<accession>A0A5J4NCA3</accession>
<sequence>ARYAAPTDRMEPVIINRQSDVCQTAPFTSLRDDMRGIKHALSSLCHTCRCVRTTRSKHCSKCNRCVAVFDHHCSMTDSCVGKGNRTWFFGLCGLMCLMSTMMAYLLWKQNSCQLPWFWLACFKLLLFFIWTSSTCTFLNVLYSATKNLTINESLNWRRYSYLKGESSLKPSNPFDRGLFANISEYFGLRREQNVTLYTHGEKYGIDV</sequence>
<feature type="domain" description="Palmitoyltransferase DHHC" evidence="8">
    <location>
        <begin position="43"/>
        <end position="156"/>
    </location>
</feature>
<proteinExistence type="inferred from homology"/>
<keyword evidence="5 7" id="KW-0472">Membrane</keyword>
<evidence type="ECO:0000256" key="4">
    <source>
        <dbReference type="ARBA" id="ARBA00022989"/>
    </source>
</evidence>
<comment type="similarity">
    <text evidence="7">Belongs to the DHHC palmitoyltransferase family.</text>
</comment>
<name>A0A5J4NCA3_9TREM</name>
<organism evidence="9 10">
    <name type="scientific">Paragonimus westermani</name>
    <dbReference type="NCBI Taxonomy" id="34504"/>
    <lineage>
        <taxon>Eukaryota</taxon>
        <taxon>Metazoa</taxon>
        <taxon>Spiralia</taxon>
        <taxon>Lophotrochozoa</taxon>
        <taxon>Platyhelminthes</taxon>
        <taxon>Trematoda</taxon>
        <taxon>Digenea</taxon>
        <taxon>Plagiorchiida</taxon>
        <taxon>Troglotremata</taxon>
        <taxon>Troglotrematidae</taxon>
        <taxon>Paragonimus</taxon>
    </lineage>
</organism>
<evidence type="ECO:0000256" key="3">
    <source>
        <dbReference type="ARBA" id="ARBA00022692"/>
    </source>
</evidence>
<dbReference type="GO" id="GO:0006612">
    <property type="term" value="P:protein targeting to membrane"/>
    <property type="evidence" value="ECO:0007669"/>
    <property type="project" value="TreeGrafter"/>
</dbReference>
<feature type="transmembrane region" description="Helical" evidence="7">
    <location>
        <begin position="87"/>
        <end position="107"/>
    </location>
</feature>
<dbReference type="Pfam" id="PF01529">
    <property type="entry name" value="DHHC"/>
    <property type="match status" value="1"/>
</dbReference>
<dbReference type="EC" id="2.3.1.225" evidence="7"/>
<dbReference type="EMBL" id="QNGE01004235">
    <property type="protein sequence ID" value="KAA3673092.1"/>
    <property type="molecule type" value="Genomic_DNA"/>
</dbReference>
<dbReference type="GO" id="GO:0019706">
    <property type="term" value="F:protein-cysteine S-palmitoyltransferase activity"/>
    <property type="evidence" value="ECO:0007669"/>
    <property type="project" value="UniProtKB-EC"/>
</dbReference>
<dbReference type="Proteomes" id="UP000324629">
    <property type="component" value="Unassembled WGS sequence"/>
</dbReference>
<evidence type="ECO:0000256" key="1">
    <source>
        <dbReference type="ARBA" id="ARBA00004141"/>
    </source>
</evidence>
<evidence type="ECO:0000256" key="7">
    <source>
        <dbReference type="RuleBase" id="RU079119"/>
    </source>
</evidence>
<dbReference type="InterPro" id="IPR039859">
    <property type="entry name" value="PFA4/ZDH16/20/ERF2-like"/>
</dbReference>
<keyword evidence="10" id="KW-1185">Reference proteome</keyword>
<evidence type="ECO:0000256" key="5">
    <source>
        <dbReference type="ARBA" id="ARBA00023136"/>
    </source>
</evidence>
<comment type="subcellular location">
    <subcellularLocation>
        <location evidence="1">Membrane</location>
        <topology evidence="1">Multi-pass membrane protein</topology>
    </subcellularLocation>
</comment>
<keyword evidence="3 7" id="KW-0812">Transmembrane</keyword>
<keyword evidence="6 7" id="KW-0012">Acyltransferase</keyword>
<comment type="domain">
    <text evidence="7">The DHHC domain is required for palmitoyltransferase activity.</text>
</comment>
<feature type="transmembrane region" description="Helical" evidence="7">
    <location>
        <begin position="116"/>
        <end position="142"/>
    </location>
</feature>
<comment type="catalytic activity">
    <reaction evidence="7">
        <text>L-cysteinyl-[protein] + hexadecanoyl-CoA = S-hexadecanoyl-L-cysteinyl-[protein] + CoA</text>
        <dbReference type="Rhea" id="RHEA:36683"/>
        <dbReference type="Rhea" id="RHEA-COMP:10131"/>
        <dbReference type="Rhea" id="RHEA-COMP:11032"/>
        <dbReference type="ChEBI" id="CHEBI:29950"/>
        <dbReference type="ChEBI" id="CHEBI:57287"/>
        <dbReference type="ChEBI" id="CHEBI:57379"/>
        <dbReference type="ChEBI" id="CHEBI:74151"/>
        <dbReference type="EC" id="2.3.1.225"/>
    </reaction>
</comment>
<evidence type="ECO:0000313" key="9">
    <source>
        <dbReference type="EMBL" id="KAA3673092.1"/>
    </source>
</evidence>
<comment type="caution">
    <text evidence="9">The sequence shown here is derived from an EMBL/GenBank/DDBJ whole genome shotgun (WGS) entry which is preliminary data.</text>
</comment>
<evidence type="ECO:0000256" key="2">
    <source>
        <dbReference type="ARBA" id="ARBA00022679"/>
    </source>
</evidence>